<reference evidence="1" key="1">
    <citation type="submission" date="2022-07" db="EMBL/GenBank/DDBJ databases">
        <title>Phylogenomic reconstructions and comparative analyses of Kickxellomycotina fungi.</title>
        <authorList>
            <person name="Reynolds N.K."/>
            <person name="Stajich J.E."/>
            <person name="Barry K."/>
            <person name="Grigoriev I.V."/>
            <person name="Crous P."/>
            <person name="Smith M.E."/>
        </authorList>
    </citation>
    <scope>NUCLEOTIDE SEQUENCE</scope>
    <source>
        <strain evidence="1">CBS 109366</strain>
    </source>
</reference>
<gene>
    <name evidence="1" type="ORF">IWQ57_003153</name>
</gene>
<protein>
    <submittedName>
        <fullName evidence="1">Uncharacterized protein</fullName>
    </submittedName>
</protein>
<keyword evidence="2" id="KW-1185">Reference proteome</keyword>
<evidence type="ECO:0000313" key="1">
    <source>
        <dbReference type="EMBL" id="KAJ2769326.1"/>
    </source>
</evidence>
<accession>A0ACC1JXD4</accession>
<name>A0ACC1JXD4_9FUNG</name>
<organism evidence="1 2">
    <name type="scientific">Coemansia nantahalensis</name>
    <dbReference type="NCBI Taxonomy" id="2789366"/>
    <lineage>
        <taxon>Eukaryota</taxon>
        <taxon>Fungi</taxon>
        <taxon>Fungi incertae sedis</taxon>
        <taxon>Zoopagomycota</taxon>
        <taxon>Kickxellomycotina</taxon>
        <taxon>Kickxellomycetes</taxon>
        <taxon>Kickxellales</taxon>
        <taxon>Kickxellaceae</taxon>
        <taxon>Coemansia</taxon>
    </lineage>
</organism>
<dbReference type="Proteomes" id="UP001140234">
    <property type="component" value="Unassembled WGS sequence"/>
</dbReference>
<proteinExistence type="predicted"/>
<sequence>MAATAASAKRRQCPRCASRVEPFAVDTNCTFSMCANVGCAWPFDSADMGNCFEQDATVPSIRKLAKKRKSVALREERRTKRQQSVAQQSSRSSPAAAALAALKAPAVPLVPVAAAGGVGNLSDWLADLCDSAAADAASAPSASCSTALLGDYLRLPANPEATGPLLMSQGNYPPQREGEAGSDAVPSAEWLDSLLAGAGDLSARTPPAGFPAGLTPTPLDAANAGGSAAPTARDMTDDNVADLLAALTSASAPSGTVALAPFADDAVIPRVSRHPSPSSSNTDSAADTDSAAPGAHPPLSPDDLERLIGRSVGDAATAHGSVAPVCVKAHSADASYLDSLTMLLSPPHSASPAISADGPPAKPVALSLLDPRFWSSHSSAAASLSLPATASPIVAARSADAAGAAHHASFDLNDLFREPKATATAAASSALSPSSLAASADCAASQALAASPIDTTSIIENIFGAQPRLTSDSL</sequence>
<evidence type="ECO:0000313" key="2">
    <source>
        <dbReference type="Proteomes" id="UP001140234"/>
    </source>
</evidence>
<dbReference type="EMBL" id="JANBUJ010000961">
    <property type="protein sequence ID" value="KAJ2769326.1"/>
    <property type="molecule type" value="Genomic_DNA"/>
</dbReference>
<comment type="caution">
    <text evidence="1">The sequence shown here is derived from an EMBL/GenBank/DDBJ whole genome shotgun (WGS) entry which is preliminary data.</text>
</comment>